<feature type="transmembrane region" description="Helical" evidence="9">
    <location>
        <begin position="93"/>
        <end position="115"/>
    </location>
</feature>
<dbReference type="Proteomes" id="UP001189616">
    <property type="component" value="Unassembled WGS sequence"/>
</dbReference>
<keyword evidence="6" id="KW-0418">Kinase</keyword>
<feature type="transmembrane region" description="Helical" evidence="9">
    <location>
        <begin position="166"/>
        <end position="185"/>
    </location>
</feature>
<comment type="catalytic activity">
    <reaction evidence="1">
        <text>ATP + protein L-histidine = ADP + protein N-phospho-L-histidine.</text>
        <dbReference type="EC" id="2.7.13.3"/>
    </reaction>
</comment>
<keyword evidence="5" id="KW-0547">Nucleotide-binding</keyword>
<dbReference type="GO" id="GO:0016740">
    <property type="term" value="F:transferase activity"/>
    <property type="evidence" value="ECO:0007669"/>
    <property type="project" value="UniProtKB-KW"/>
</dbReference>
<dbReference type="PANTHER" id="PTHR42878:SF7">
    <property type="entry name" value="SENSOR HISTIDINE KINASE GLRK"/>
    <property type="match status" value="1"/>
</dbReference>
<dbReference type="EC" id="2.7.13.3" evidence="2"/>
<keyword evidence="9" id="KW-0812">Transmembrane</keyword>
<keyword evidence="9" id="KW-0472">Membrane</keyword>
<evidence type="ECO:0000256" key="9">
    <source>
        <dbReference type="SAM" id="Phobius"/>
    </source>
</evidence>
<dbReference type="PRINTS" id="PR00344">
    <property type="entry name" value="BCTRLSENSOR"/>
</dbReference>
<evidence type="ECO:0000313" key="11">
    <source>
        <dbReference type="EMBL" id="CAJ0787812.1"/>
    </source>
</evidence>
<feature type="domain" description="Histidine kinase" evidence="10">
    <location>
        <begin position="224"/>
        <end position="459"/>
    </location>
</feature>
<dbReference type="CDD" id="cd00075">
    <property type="entry name" value="HATPase"/>
    <property type="match status" value="1"/>
</dbReference>
<evidence type="ECO:0000256" key="8">
    <source>
        <dbReference type="ARBA" id="ARBA00023012"/>
    </source>
</evidence>
<sequence length="461" mass="50858">MYALLPAFVSSLFLFYGVYVLGTRGRSRASLAFFALTVLTFLWQGLWAFLFRAPDAATAQVLAKLGWLAILPLPTTIYHFSAEMAERPGERRWLLASYALAAVLMALLPGTDWVISGVRRFDFGFYPKAGPLEAVHIVQTTALILRSLWLLYAGQRHATPEKRKRLRLCMLGVGVYSLAASDYAVNYGLAPYPPGVLFIACSPLLITWALVRLDLMRPYAVAAGIAHELRAPLVTIRMQATEMARAWPILFKGYQLAVSKGLCADTLAPDSLRRMSQLATAIDAEAATAHTVIDMALASVTLDRFDTRHFAAHSLYECVAEAIDRYPFQVGERARLTLVPFDPAWRFFGSDTLLVYVVFNLIKNALYAIHTAGSGSIEISATWSGEHYVVEFRDTGCGIAPEHVGRVFDPFFSTKHHGSGHGMGLAFCRRVMESLNGRIDCQSTLGKGTCFSLSFRRLPGG</sequence>
<reference evidence="11 12" key="1">
    <citation type="submission" date="2023-07" db="EMBL/GenBank/DDBJ databases">
        <authorList>
            <person name="Peeters C."/>
        </authorList>
    </citation>
    <scope>NUCLEOTIDE SEQUENCE [LARGE SCALE GENOMIC DNA]</scope>
    <source>
        <strain evidence="11 12">LMG 7141</strain>
    </source>
</reference>
<organism evidence="11 12">
    <name type="scientific">Ralstonia condita</name>
    <dbReference type="NCBI Taxonomy" id="3058600"/>
    <lineage>
        <taxon>Bacteria</taxon>
        <taxon>Pseudomonadati</taxon>
        <taxon>Pseudomonadota</taxon>
        <taxon>Betaproteobacteria</taxon>
        <taxon>Burkholderiales</taxon>
        <taxon>Burkholderiaceae</taxon>
        <taxon>Ralstonia</taxon>
    </lineage>
</organism>
<dbReference type="Gene3D" id="3.30.565.10">
    <property type="entry name" value="Histidine kinase-like ATPase, C-terminal domain"/>
    <property type="match status" value="1"/>
</dbReference>
<comment type="caution">
    <text evidence="11">The sequence shown here is derived from an EMBL/GenBank/DDBJ whole genome shotgun (WGS) entry which is preliminary data.</text>
</comment>
<dbReference type="CDD" id="cd00082">
    <property type="entry name" value="HisKA"/>
    <property type="match status" value="1"/>
</dbReference>
<dbReference type="RefSeq" id="WP_316657409.1">
    <property type="nucleotide sequence ID" value="NZ_CATYWO010000002.1"/>
</dbReference>
<dbReference type="InterPro" id="IPR003661">
    <property type="entry name" value="HisK_dim/P_dom"/>
</dbReference>
<proteinExistence type="predicted"/>
<dbReference type="InterPro" id="IPR050351">
    <property type="entry name" value="BphY/WalK/GraS-like"/>
</dbReference>
<evidence type="ECO:0000256" key="7">
    <source>
        <dbReference type="ARBA" id="ARBA00022840"/>
    </source>
</evidence>
<dbReference type="PROSITE" id="PS50109">
    <property type="entry name" value="HIS_KIN"/>
    <property type="match status" value="1"/>
</dbReference>
<feature type="transmembrane region" description="Helical" evidence="9">
    <location>
        <begin position="6"/>
        <end position="22"/>
    </location>
</feature>
<keyword evidence="3" id="KW-0597">Phosphoprotein</keyword>
<dbReference type="InterPro" id="IPR004358">
    <property type="entry name" value="Sig_transdc_His_kin-like_C"/>
</dbReference>
<name>A0ABM9JAN4_9RALS</name>
<feature type="transmembrane region" description="Helical" evidence="9">
    <location>
        <begin position="191"/>
        <end position="211"/>
    </location>
</feature>
<keyword evidence="12" id="KW-1185">Reference proteome</keyword>
<keyword evidence="8" id="KW-0902">Two-component regulatory system</keyword>
<evidence type="ECO:0000313" key="12">
    <source>
        <dbReference type="Proteomes" id="UP001189616"/>
    </source>
</evidence>
<dbReference type="SUPFAM" id="SSF55874">
    <property type="entry name" value="ATPase domain of HSP90 chaperone/DNA topoisomerase II/histidine kinase"/>
    <property type="match status" value="1"/>
</dbReference>
<keyword evidence="7" id="KW-0067">ATP-binding</keyword>
<evidence type="ECO:0000259" key="10">
    <source>
        <dbReference type="PROSITE" id="PS50109"/>
    </source>
</evidence>
<dbReference type="InterPro" id="IPR036890">
    <property type="entry name" value="HATPase_C_sf"/>
</dbReference>
<keyword evidence="4 11" id="KW-0808">Transferase</keyword>
<evidence type="ECO:0000256" key="3">
    <source>
        <dbReference type="ARBA" id="ARBA00022553"/>
    </source>
</evidence>
<feature type="transmembrane region" description="Helical" evidence="9">
    <location>
        <begin position="61"/>
        <end position="81"/>
    </location>
</feature>
<dbReference type="InterPro" id="IPR031621">
    <property type="entry name" value="HisKA_7TM"/>
</dbReference>
<evidence type="ECO:0000256" key="6">
    <source>
        <dbReference type="ARBA" id="ARBA00022777"/>
    </source>
</evidence>
<keyword evidence="9" id="KW-1133">Transmembrane helix</keyword>
<dbReference type="PANTHER" id="PTHR42878">
    <property type="entry name" value="TWO-COMPONENT HISTIDINE KINASE"/>
    <property type="match status" value="1"/>
</dbReference>
<accession>A0ABM9JAN4</accession>
<feature type="transmembrane region" description="Helical" evidence="9">
    <location>
        <begin position="29"/>
        <end position="49"/>
    </location>
</feature>
<dbReference type="SMART" id="SM00387">
    <property type="entry name" value="HATPase_c"/>
    <property type="match status" value="1"/>
</dbReference>
<protein>
    <recommendedName>
        <fullName evidence="2">histidine kinase</fullName>
        <ecNumber evidence="2">2.7.13.3</ecNumber>
    </recommendedName>
</protein>
<dbReference type="Pfam" id="PF16927">
    <property type="entry name" value="HisKA_7TM"/>
    <property type="match status" value="1"/>
</dbReference>
<evidence type="ECO:0000256" key="5">
    <source>
        <dbReference type="ARBA" id="ARBA00022741"/>
    </source>
</evidence>
<dbReference type="InterPro" id="IPR005467">
    <property type="entry name" value="His_kinase_dom"/>
</dbReference>
<dbReference type="EMBL" id="CATYWO010000002">
    <property type="protein sequence ID" value="CAJ0787812.1"/>
    <property type="molecule type" value="Genomic_DNA"/>
</dbReference>
<dbReference type="Pfam" id="PF02518">
    <property type="entry name" value="HATPase_c"/>
    <property type="match status" value="1"/>
</dbReference>
<evidence type="ECO:0000256" key="4">
    <source>
        <dbReference type="ARBA" id="ARBA00022679"/>
    </source>
</evidence>
<evidence type="ECO:0000256" key="1">
    <source>
        <dbReference type="ARBA" id="ARBA00000085"/>
    </source>
</evidence>
<feature type="transmembrane region" description="Helical" evidence="9">
    <location>
        <begin position="135"/>
        <end position="154"/>
    </location>
</feature>
<gene>
    <name evidence="11" type="primary">sasA_7</name>
    <name evidence="11" type="ORF">LMG7141_01992</name>
</gene>
<evidence type="ECO:0000256" key="2">
    <source>
        <dbReference type="ARBA" id="ARBA00012438"/>
    </source>
</evidence>
<dbReference type="InterPro" id="IPR003594">
    <property type="entry name" value="HATPase_dom"/>
</dbReference>